<dbReference type="Gene3D" id="2.60.40.10">
    <property type="entry name" value="Immunoglobulins"/>
    <property type="match status" value="2"/>
</dbReference>
<dbReference type="SUPFAM" id="SSF48726">
    <property type="entry name" value="Immunoglobulin"/>
    <property type="match status" value="1"/>
</dbReference>
<proteinExistence type="predicted"/>
<keyword evidence="1 4" id="KW-0732">Signal</keyword>
<sequence length="1529" mass="161741">MLPPSLRVCLHVLTTTAAALLPLTSAQAEQLLGPASYTGIMFSEGAGHGSVIVSSGEWMAVGAPGNAIDPFTTYAGGRVTLWKREAGTWQLRQQIVSPESGTGSGNQFGRKLAMEGDRLLIGSVTTAATPRVHVYRRENETWAQDGTLTSVGGSSASGFGEGLAISGDLAVIGSPSGDGGTPTGWIEVYQRTGGSWAYQTRLTDPQNGPGLGLNLAIHGGSIIIAGRPFGDILTPTLIQDVGKIAVFEKPAAVWQKTREVLSSSPTANERLGLKLQVQGNRLYALGNGPLSLTNLHEFAITSAFAALSRFTISLTNPTSALLALASDGTKLALHNGGQADPLLFHRPSVDDLWLRDTVPVQSSSNITETAFLWSGEDLLIGGSAKPYIFGPQEHTVRVLRRSDTAWAIIGHCQPPVDLRLQSARFGLSVAQDGEWLVTGAPISDPEFTEYEGLAFVYRKSAQGAWQFHSLLPQPVQPGVNLAHFGGSVACSGTSMAVSLSRALNGELLPTPSAVFLYAWDAAQGRWVQDGNLTAPAGKSAVGFGHAIALLGDLLAIGSPQDRTVFLYRRSGGQWTLTQTLAAPTSSPASESFGWSLSLDGTSVLIGAPTDSAGSAYLYEQSGGTWTQTTRLQPPATPLLVKAGITVNLNADRALLGGDGETTQAAIFQRTGTTWKHQGHLPVDLTGITIHTAVSGVLFGPFALLNNGYQLSLHSFIGSQWTPLPLGFETTMAEASTLDLDLPARQVVIGTFYRGIYVKDLARPPGVDLDGELTTVPGSPVFLDAGEYLAGKVVNRLLGIKFAPQGAFTVRTQVSLGGDTASFSLARTSWDVPPGSAITEALRFAPTTAGVKEITLTFTSDAPGDSPVVYHIRARAVTTATPVQFLGVPDSVLMQAFDLEHAQVPLEPVITGTGPWTFRWLKNGTAIPGATNRTLSVSSAGVYQLDVTNPAGRIRSPAINIGSYELKTPVLLALDGETVRAVMAVAGPGVKVRWSADVGQGTGPLSDGPYYTGTRSPTLTIRNAQSALTGSYFATVSMPTVNGPIELDSEMAFAVVARPLITLEGREDGRMVIGQPAELWSNVSFDGPSADPPVFRATGLPPGLTQGQDGFIRGTPTTVGLYTLSVTASIGRVTSLPVSRRFVVVTPGSATPGLYWGWLEGHPAFPLRGAITLDLRPDGSYTGTLQTGLYKEAISGMFPSGQETGFYESAITRLALRFPAPQTQRNVWFRHEDGARLIEFLSVPPGGQPSDLEPLSSLELITPLVLPQAPPPELGKHNFVFQSDGDPVSTPGGHAFGTLTVAADRRVTFVGQLSDGSGITGAGWLSDQSSFSEETPKFYFYATDTAGKNSIRGRVGISLVSGGGVAGPSGDVLWTRLPSATKFYPDGFEDTPFAFVSSRYSATSAGLVFSEGPFSLQVSPVYSETTPSTVQFSRQLRATFGTGPGENLIRARLDVYAITGFFTGQATVQQLNVHNPDLPITRTLQYRGMLLPDARRGYGYFLLTTPIDGFVPASEARTYSTPVLITPAFK</sequence>
<evidence type="ECO:0000256" key="4">
    <source>
        <dbReference type="SAM" id="SignalP"/>
    </source>
</evidence>
<dbReference type="InterPro" id="IPR036179">
    <property type="entry name" value="Ig-like_dom_sf"/>
</dbReference>
<comment type="caution">
    <text evidence="5">The sequence shown here is derived from an EMBL/GenBank/DDBJ whole genome shotgun (WGS) entry which is preliminary data.</text>
</comment>
<gene>
    <name evidence="5" type="ORF">BGE01nite_56890</name>
</gene>
<dbReference type="EMBL" id="BKAG01000096">
    <property type="protein sequence ID" value="GEP46398.1"/>
    <property type="molecule type" value="Genomic_DNA"/>
</dbReference>
<dbReference type="InterPro" id="IPR011043">
    <property type="entry name" value="Gal_Oxase/kelch_b-propeller"/>
</dbReference>
<evidence type="ECO:0000313" key="5">
    <source>
        <dbReference type="EMBL" id="GEP46398.1"/>
    </source>
</evidence>
<dbReference type="PANTHER" id="PTHR36220">
    <property type="entry name" value="UNNAMED PRODUCT"/>
    <property type="match status" value="1"/>
</dbReference>
<feature type="signal peptide" evidence="4">
    <location>
        <begin position="1"/>
        <end position="28"/>
    </location>
</feature>
<dbReference type="Proteomes" id="UP000321577">
    <property type="component" value="Unassembled WGS sequence"/>
</dbReference>
<name>A0A512MI48_9BACT</name>
<organism evidence="5 6">
    <name type="scientific">Brevifollis gellanilyticus</name>
    <dbReference type="NCBI Taxonomy" id="748831"/>
    <lineage>
        <taxon>Bacteria</taxon>
        <taxon>Pseudomonadati</taxon>
        <taxon>Verrucomicrobiota</taxon>
        <taxon>Verrucomicrobiia</taxon>
        <taxon>Verrucomicrobiales</taxon>
        <taxon>Verrucomicrobiaceae</taxon>
    </lineage>
</organism>
<evidence type="ECO:0008006" key="7">
    <source>
        <dbReference type="Google" id="ProtNLM"/>
    </source>
</evidence>
<dbReference type="Gene3D" id="2.130.10.130">
    <property type="entry name" value="Integrin alpha, N-terminal"/>
    <property type="match status" value="2"/>
</dbReference>
<reference evidence="5 6" key="1">
    <citation type="submission" date="2019-07" db="EMBL/GenBank/DDBJ databases">
        <title>Whole genome shotgun sequence of Brevifollis gellanilyticus NBRC 108608.</title>
        <authorList>
            <person name="Hosoyama A."/>
            <person name="Uohara A."/>
            <person name="Ohji S."/>
            <person name="Ichikawa N."/>
        </authorList>
    </citation>
    <scope>NUCLEOTIDE SEQUENCE [LARGE SCALE GENOMIC DNA]</scope>
    <source>
        <strain evidence="5 6">NBRC 108608</strain>
    </source>
</reference>
<dbReference type="PANTHER" id="PTHR36220:SF1">
    <property type="entry name" value="GAMMA TUBULIN COMPLEX COMPONENT C-TERMINAL DOMAIN-CONTAINING PROTEIN"/>
    <property type="match status" value="1"/>
</dbReference>
<protein>
    <recommendedName>
        <fullName evidence="7">Ig-like domain-containing protein</fullName>
    </recommendedName>
</protein>
<keyword evidence="3" id="KW-0325">Glycoprotein</keyword>
<evidence type="ECO:0000256" key="2">
    <source>
        <dbReference type="ARBA" id="ARBA00022737"/>
    </source>
</evidence>
<dbReference type="InterPro" id="IPR028994">
    <property type="entry name" value="Integrin_alpha_N"/>
</dbReference>
<accession>A0A512MI48</accession>
<evidence type="ECO:0000256" key="1">
    <source>
        <dbReference type="ARBA" id="ARBA00022729"/>
    </source>
</evidence>
<dbReference type="SMART" id="SM00191">
    <property type="entry name" value="Int_alpha"/>
    <property type="match status" value="3"/>
</dbReference>
<feature type="chain" id="PRO_5021897817" description="Ig-like domain-containing protein" evidence="4">
    <location>
        <begin position="29"/>
        <end position="1529"/>
    </location>
</feature>
<keyword evidence="2" id="KW-0677">Repeat</keyword>
<dbReference type="InterPro" id="IPR013783">
    <property type="entry name" value="Ig-like_fold"/>
</dbReference>
<dbReference type="InterPro" id="IPR013519">
    <property type="entry name" value="Int_alpha_beta-p"/>
</dbReference>
<dbReference type="PROSITE" id="PS51470">
    <property type="entry name" value="FG_GAP"/>
    <property type="match status" value="1"/>
</dbReference>
<keyword evidence="6" id="KW-1185">Reference proteome</keyword>
<evidence type="ECO:0000313" key="6">
    <source>
        <dbReference type="Proteomes" id="UP000321577"/>
    </source>
</evidence>
<evidence type="ECO:0000256" key="3">
    <source>
        <dbReference type="ARBA" id="ARBA00023180"/>
    </source>
</evidence>
<dbReference type="InterPro" id="IPR013517">
    <property type="entry name" value="FG-GAP"/>
</dbReference>
<dbReference type="Pfam" id="PF14312">
    <property type="entry name" value="FG-GAP_2"/>
    <property type="match status" value="1"/>
</dbReference>
<dbReference type="SUPFAM" id="SSF50965">
    <property type="entry name" value="Galactose oxidase, central domain"/>
    <property type="match status" value="2"/>
</dbReference>